<dbReference type="Proteomes" id="UP001596472">
    <property type="component" value="Unassembled WGS sequence"/>
</dbReference>
<dbReference type="EMBL" id="JBHTBS010000023">
    <property type="protein sequence ID" value="MFC7339611.1"/>
    <property type="molecule type" value="Genomic_DNA"/>
</dbReference>
<reference evidence="2" key="1">
    <citation type="journal article" date="2019" name="Int. J. Syst. Evol. Microbiol.">
        <title>The Global Catalogue of Microorganisms (GCM) 10K type strain sequencing project: providing services to taxonomists for standard genome sequencing and annotation.</title>
        <authorList>
            <consortium name="The Broad Institute Genomics Platform"/>
            <consortium name="The Broad Institute Genome Sequencing Center for Infectious Disease"/>
            <person name="Wu L."/>
            <person name="Ma J."/>
        </authorList>
    </citation>
    <scope>NUCLEOTIDE SEQUENCE [LARGE SCALE GENOMIC DNA]</scope>
    <source>
        <strain evidence="2">CGMCC 4.1467</strain>
    </source>
</reference>
<name>A0ABW2LDM4_9BACT</name>
<protein>
    <submittedName>
        <fullName evidence="1">Uncharacterized protein</fullName>
    </submittedName>
</protein>
<evidence type="ECO:0000313" key="2">
    <source>
        <dbReference type="Proteomes" id="UP001596472"/>
    </source>
</evidence>
<accession>A0ABW2LDM4</accession>
<evidence type="ECO:0000313" key="1">
    <source>
        <dbReference type="EMBL" id="MFC7339611.1"/>
    </source>
</evidence>
<gene>
    <name evidence="1" type="ORF">ACFQY0_20645</name>
</gene>
<comment type="caution">
    <text evidence="1">The sequence shown here is derived from an EMBL/GenBank/DDBJ whole genome shotgun (WGS) entry which is preliminary data.</text>
</comment>
<keyword evidence="2" id="KW-1185">Reference proteome</keyword>
<proteinExistence type="predicted"/>
<dbReference type="RefSeq" id="WP_379716763.1">
    <property type="nucleotide sequence ID" value="NZ_JBHTBS010000023.1"/>
</dbReference>
<organism evidence="1 2">
    <name type="scientific">Haloferula chungangensis</name>
    <dbReference type="NCBI Taxonomy" id="1048331"/>
    <lineage>
        <taxon>Bacteria</taxon>
        <taxon>Pseudomonadati</taxon>
        <taxon>Verrucomicrobiota</taxon>
        <taxon>Verrucomicrobiia</taxon>
        <taxon>Verrucomicrobiales</taxon>
        <taxon>Verrucomicrobiaceae</taxon>
        <taxon>Haloferula</taxon>
    </lineage>
</organism>
<sequence length="120" mass="13718">MNPTDPNPEPPTDLEIDYEPPCWEWDLWEREAIERGMSKEMATLGRAVIREAGQHAWCPQLRCLCSEEVLEALLLRSPDLAKRLCAVLLETDGLRFALAEDDPRSCEMIELAGFEQSSNW</sequence>